<feature type="transmembrane region" description="Helical" evidence="1">
    <location>
        <begin position="284"/>
        <end position="307"/>
    </location>
</feature>
<dbReference type="OrthoDB" id="9767153at2"/>
<protein>
    <submittedName>
        <fullName evidence="3">Nitric oxide reductase</fullName>
        <ecNumber evidence="3">1.7.2.5</ecNumber>
    </submittedName>
</protein>
<feature type="transmembrane region" description="Helical" evidence="1">
    <location>
        <begin position="363"/>
        <end position="381"/>
    </location>
</feature>
<keyword evidence="1" id="KW-0812">Transmembrane</keyword>
<feature type="transmembrane region" description="Helical" evidence="1">
    <location>
        <begin position="724"/>
        <end position="741"/>
    </location>
</feature>
<evidence type="ECO:0000256" key="1">
    <source>
        <dbReference type="SAM" id="Phobius"/>
    </source>
</evidence>
<feature type="transmembrane region" description="Helical" evidence="1">
    <location>
        <begin position="515"/>
        <end position="534"/>
    </location>
</feature>
<dbReference type="EC" id="1.7.2.5" evidence="3"/>
<accession>A0A4P2Q054</accession>
<dbReference type="Pfam" id="PF22085">
    <property type="entry name" value="NorB_cytochrome_c-like"/>
    <property type="match status" value="1"/>
</dbReference>
<feature type="transmembrane region" description="Helical" evidence="1">
    <location>
        <begin position="629"/>
        <end position="648"/>
    </location>
</feature>
<dbReference type="GO" id="GO:0020037">
    <property type="term" value="F:heme binding"/>
    <property type="evidence" value="ECO:0007669"/>
    <property type="project" value="InterPro"/>
</dbReference>
<evidence type="ECO:0000259" key="2">
    <source>
        <dbReference type="Pfam" id="PF22085"/>
    </source>
</evidence>
<dbReference type="InterPro" id="IPR000883">
    <property type="entry name" value="Cyt_C_Oxase_1"/>
</dbReference>
<dbReference type="GO" id="GO:0009060">
    <property type="term" value="P:aerobic respiration"/>
    <property type="evidence" value="ECO:0007669"/>
    <property type="project" value="InterPro"/>
</dbReference>
<name>A0A4P2Q054_SORCE</name>
<feature type="transmembrane region" description="Helical" evidence="1">
    <location>
        <begin position="546"/>
        <end position="569"/>
    </location>
</feature>
<evidence type="ECO:0000313" key="3">
    <source>
        <dbReference type="EMBL" id="AUX22549.1"/>
    </source>
</evidence>
<dbReference type="InterPro" id="IPR036927">
    <property type="entry name" value="Cyt_c_oxase-like_su1_sf"/>
</dbReference>
<dbReference type="SUPFAM" id="SSF81442">
    <property type="entry name" value="Cytochrome c oxidase subunit I-like"/>
    <property type="match status" value="1"/>
</dbReference>
<keyword evidence="1" id="KW-0472">Membrane</keyword>
<feature type="transmembrane region" description="Helical" evidence="1">
    <location>
        <begin position="230"/>
        <end position="250"/>
    </location>
</feature>
<proteinExistence type="predicted"/>
<feature type="transmembrane region" description="Helical" evidence="1">
    <location>
        <begin position="669"/>
        <end position="691"/>
    </location>
</feature>
<dbReference type="Pfam" id="PF00115">
    <property type="entry name" value="COX1"/>
    <property type="match status" value="1"/>
</dbReference>
<keyword evidence="1" id="KW-1133">Transmembrane helix</keyword>
<dbReference type="GO" id="GO:0004129">
    <property type="term" value="F:cytochrome-c oxidase activity"/>
    <property type="evidence" value="ECO:0007669"/>
    <property type="project" value="InterPro"/>
</dbReference>
<evidence type="ECO:0000313" key="4">
    <source>
        <dbReference type="Proteomes" id="UP000295781"/>
    </source>
</evidence>
<dbReference type="GO" id="GO:0016020">
    <property type="term" value="C:membrane"/>
    <property type="evidence" value="ECO:0007669"/>
    <property type="project" value="InterPro"/>
</dbReference>
<dbReference type="AlphaFoldDB" id="A0A4P2Q054"/>
<dbReference type="InterPro" id="IPR054309">
    <property type="entry name" value="NorB_cytochrome_c-like"/>
</dbReference>
<feature type="transmembrane region" description="Helical" evidence="1">
    <location>
        <begin position="445"/>
        <end position="468"/>
    </location>
</feature>
<dbReference type="GO" id="GO:0016966">
    <property type="term" value="F:nitric oxide reductase activity"/>
    <property type="evidence" value="ECO:0007669"/>
    <property type="project" value="UniProtKB-EC"/>
</dbReference>
<feature type="transmembrane region" description="Helical" evidence="1">
    <location>
        <begin position="329"/>
        <end position="351"/>
    </location>
</feature>
<dbReference type="Gene3D" id="1.20.210.10">
    <property type="entry name" value="Cytochrome c oxidase-like, subunit I domain"/>
    <property type="match status" value="1"/>
</dbReference>
<dbReference type="EMBL" id="CP012670">
    <property type="protein sequence ID" value="AUX22549.1"/>
    <property type="molecule type" value="Genomic_DNA"/>
</dbReference>
<dbReference type="RefSeq" id="WP_129347692.1">
    <property type="nucleotide sequence ID" value="NZ_CP012670.1"/>
</dbReference>
<sequence length="773" mass="84168">MHSLRRLWLALAAVITAGFLILGFMGREVYRQAPPIPERVVTPAGEVLLTKDDILDGQLVYQSIGGQQVGSVWGHGAYQAPDWSADWLHREAEALLALWSQREHGASFAALPEEAQAALTARLKRAMRGNGYDPATGTLTISEDRARAVAETAAHYRGLFGDEPGLTALRESYALHTGAVPDEGRRDKLTAFFFWTSWACAAERPGTGASYTNNWPHEPLIGNVPTTANVIWSVVSVVLLLAGIGALVWYHAFRRGEEPDPAAPARDPLSGWTLTPSMRAVGKYCVVVVALLVLQVGLGALTAHYTVEGHEFFGVPLADYLPYAVTRTWHVQLGVFWIATAFLAAGLFLAPAVGGREPRGQRLGVNVLFGALVLVVFGSLAGEWLSVKQRFALETSFWFGHQGYEYVDLGRAYQIALFGGLVLWLVLMLRALWPALARRDLGRHIVLLFTGSTVAIGLFYGVGLFYGAKTHLSVMEYWRWWVVHLWVEGFMEVFATAAIAFLFTRFGLVRADSAARAALLSTSIFLVSGIPGTFHHLYFSGTPVSAMAVGASFSALEVVPLVLVGVEAYGTWKMQHRTGWMQAYAWPIKFFVAVAFWNFVGAGLFGFLINPPLALYYMQGLNTTPVHAHSALFGVYGLLSLGLVLVMLRRLRPDAVWNEARLRFAFWGMNGGLGLMIVLSLLPIGLAQAWASVEHGLWYARSADFLQQPVLEALRWMRMVGDTLFIAGVAAFVAFVAGIFTRRPAVAVAAPPAGGGGEPEAVPAALASRAQIG</sequence>
<dbReference type="PANTHER" id="PTHR10422:SF38">
    <property type="entry name" value="CYTOCHROME B SUBUNIT OF NITRIC OXIDE REDUCTASE"/>
    <property type="match status" value="1"/>
</dbReference>
<dbReference type="Proteomes" id="UP000295781">
    <property type="component" value="Chromosome"/>
</dbReference>
<feature type="transmembrane region" description="Helical" evidence="1">
    <location>
        <begin position="480"/>
        <end position="503"/>
    </location>
</feature>
<feature type="transmembrane region" description="Helical" evidence="1">
    <location>
        <begin position="412"/>
        <end position="433"/>
    </location>
</feature>
<gene>
    <name evidence="3" type="ORF">SOCEGT47_030520</name>
</gene>
<dbReference type="PANTHER" id="PTHR10422">
    <property type="entry name" value="CYTOCHROME C OXIDASE SUBUNIT 1"/>
    <property type="match status" value="1"/>
</dbReference>
<feature type="domain" description="Nitric oxide reductase subunit B cytochrome c-like" evidence="2">
    <location>
        <begin position="37"/>
        <end position="217"/>
    </location>
</feature>
<keyword evidence="3" id="KW-0560">Oxidoreductase</keyword>
<organism evidence="3 4">
    <name type="scientific">Sorangium cellulosum</name>
    <name type="common">Polyangium cellulosum</name>
    <dbReference type="NCBI Taxonomy" id="56"/>
    <lineage>
        <taxon>Bacteria</taxon>
        <taxon>Pseudomonadati</taxon>
        <taxon>Myxococcota</taxon>
        <taxon>Polyangia</taxon>
        <taxon>Polyangiales</taxon>
        <taxon>Polyangiaceae</taxon>
        <taxon>Sorangium</taxon>
    </lineage>
</organism>
<reference evidence="3 4" key="1">
    <citation type="submission" date="2015-09" db="EMBL/GenBank/DDBJ databases">
        <title>Sorangium comparison.</title>
        <authorList>
            <person name="Zaburannyi N."/>
            <person name="Bunk B."/>
            <person name="Overmann J."/>
            <person name="Mueller R."/>
        </authorList>
    </citation>
    <scope>NUCLEOTIDE SEQUENCE [LARGE SCALE GENOMIC DNA]</scope>
    <source>
        <strain evidence="3 4">So ceGT47</strain>
    </source>
</reference>
<feature type="transmembrane region" description="Helical" evidence="1">
    <location>
        <begin position="590"/>
        <end position="609"/>
    </location>
</feature>